<keyword evidence="6" id="KW-0732">Signal</keyword>
<evidence type="ECO:0000256" key="3">
    <source>
        <dbReference type="ARBA" id="ARBA00021237"/>
    </source>
</evidence>
<dbReference type="InterPro" id="IPR031381">
    <property type="entry name" value="YtcA"/>
</dbReference>
<dbReference type="GO" id="GO:0016020">
    <property type="term" value="C:membrane"/>
    <property type="evidence" value="ECO:0007669"/>
    <property type="project" value="UniProtKB-SubCell"/>
</dbReference>
<keyword evidence="7 11" id="KW-1133">Transmembrane helix</keyword>
<dbReference type="PROSITE" id="PS51257">
    <property type="entry name" value="PROKAR_LIPOPROTEIN"/>
    <property type="match status" value="1"/>
</dbReference>
<evidence type="ECO:0000256" key="5">
    <source>
        <dbReference type="ARBA" id="ARBA00022692"/>
    </source>
</evidence>
<keyword evidence="5 11" id="KW-0812">Transmembrane</keyword>
<evidence type="ECO:0000256" key="11">
    <source>
        <dbReference type="SAM" id="Phobius"/>
    </source>
</evidence>
<evidence type="ECO:0000313" key="13">
    <source>
        <dbReference type="Proteomes" id="UP000094023"/>
    </source>
</evidence>
<dbReference type="RefSeq" id="WP_066752379.1">
    <property type="nucleotide sequence ID" value="NZ_LXEN01000144.1"/>
</dbReference>
<keyword evidence="4" id="KW-1003">Cell membrane</keyword>
<comment type="similarity">
    <text evidence="2">Belongs to the YtcA family.</text>
</comment>
<sequence>MNNIKKIIQTVLIIGLLTGCTPAPSIVMFGASFPDWLLCSGIGIIGMVLVHIILSKTKLRFLLHPVLIVYPCITALIAMLTWLAFFPK</sequence>
<evidence type="ECO:0000256" key="6">
    <source>
        <dbReference type="ARBA" id="ARBA00022729"/>
    </source>
</evidence>
<keyword evidence="13" id="KW-1185">Reference proteome</keyword>
<name>A0A198FDC3_9GAMM</name>
<dbReference type="EMBL" id="LXEN01000144">
    <property type="protein sequence ID" value="OAT22867.1"/>
    <property type="molecule type" value="Genomic_DNA"/>
</dbReference>
<protein>
    <recommendedName>
        <fullName evidence="3">Uncharacterized protein YtcA</fullName>
    </recommendedName>
</protein>
<reference evidence="12 13" key="1">
    <citation type="submission" date="2016-04" db="EMBL/GenBank/DDBJ databases">
        <title>ATOL: Assembling a taxonomically balanced genome-scale reconstruction of the evolutionary history of the Enterobacteriaceae.</title>
        <authorList>
            <person name="Plunkett G.III."/>
            <person name="Neeno-Eckwall E.C."/>
            <person name="Glasner J.D."/>
            <person name="Perna N.T."/>
        </authorList>
    </citation>
    <scope>NUCLEOTIDE SEQUENCE [LARGE SCALE GENOMIC DNA]</scope>
    <source>
        <strain evidence="12 13">ATCC 19692</strain>
    </source>
</reference>
<evidence type="ECO:0000256" key="2">
    <source>
        <dbReference type="ARBA" id="ARBA00008208"/>
    </source>
</evidence>
<dbReference type="Pfam" id="PF17090">
    <property type="entry name" value="Ytca"/>
    <property type="match status" value="1"/>
</dbReference>
<feature type="transmembrane region" description="Helical" evidence="11">
    <location>
        <begin position="61"/>
        <end position="85"/>
    </location>
</feature>
<feature type="transmembrane region" description="Helical" evidence="11">
    <location>
        <begin position="32"/>
        <end position="54"/>
    </location>
</feature>
<keyword evidence="8 11" id="KW-0472">Membrane</keyword>
<comment type="caution">
    <text evidence="12">The sequence shown here is derived from an EMBL/GenBank/DDBJ whole genome shotgun (WGS) entry which is preliminary data.</text>
</comment>
<organism evidence="12 13">
    <name type="scientific">Proteus myxofaciens ATCC 19692</name>
    <dbReference type="NCBI Taxonomy" id="1354337"/>
    <lineage>
        <taxon>Bacteria</taxon>
        <taxon>Pseudomonadati</taxon>
        <taxon>Pseudomonadota</taxon>
        <taxon>Gammaproteobacteria</taxon>
        <taxon>Enterobacterales</taxon>
        <taxon>Morganellaceae</taxon>
        <taxon>Proteus</taxon>
    </lineage>
</organism>
<evidence type="ECO:0000256" key="9">
    <source>
        <dbReference type="ARBA" id="ARBA00023139"/>
    </source>
</evidence>
<dbReference type="STRING" id="1354337.M983_2832"/>
<keyword evidence="9" id="KW-0564">Palmitate</keyword>
<evidence type="ECO:0000256" key="1">
    <source>
        <dbReference type="ARBA" id="ARBA00004141"/>
    </source>
</evidence>
<evidence type="ECO:0000256" key="8">
    <source>
        <dbReference type="ARBA" id="ARBA00023136"/>
    </source>
</evidence>
<evidence type="ECO:0000256" key="10">
    <source>
        <dbReference type="ARBA" id="ARBA00023288"/>
    </source>
</evidence>
<proteinExistence type="inferred from homology"/>
<dbReference type="AlphaFoldDB" id="A0A198FDC3"/>
<dbReference type="Proteomes" id="UP000094023">
    <property type="component" value="Unassembled WGS sequence"/>
</dbReference>
<evidence type="ECO:0000313" key="12">
    <source>
        <dbReference type="EMBL" id="OAT22867.1"/>
    </source>
</evidence>
<keyword evidence="10" id="KW-0449">Lipoprotein</keyword>
<comment type="subcellular location">
    <subcellularLocation>
        <location evidence="1">Membrane</location>
        <topology evidence="1">Multi-pass membrane protein</topology>
    </subcellularLocation>
</comment>
<dbReference type="OrthoDB" id="123105at2"/>
<evidence type="ECO:0000256" key="7">
    <source>
        <dbReference type="ARBA" id="ARBA00022989"/>
    </source>
</evidence>
<accession>A0A198FDC3</accession>
<gene>
    <name evidence="12" type="ORF">M983_2832</name>
</gene>
<evidence type="ECO:0000256" key="4">
    <source>
        <dbReference type="ARBA" id="ARBA00022475"/>
    </source>
</evidence>